<organism evidence="1">
    <name type="scientific">marine sediment metagenome</name>
    <dbReference type="NCBI Taxonomy" id="412755"/>
    <lineage>
        <taxon>unclassified sequences</taxon>
        <taxon>metagenomes</taxon>
        <taxon>ecological metagenomes</taxon>
    </lineage>
</organism>
<evidence type="ECO:0000313" key="1">
    <source>
        <dbReference type="EMBL" id="GAI23536.1"/>
    </source>
</evidence>
<dbReference type="AlphaFoldDB" id="X1MZX0"/>
<comment type="caution">
    <text evidence="1">The sequence shown here is derived from an EMBL/GenBank/DDBJ whole genome shotgun (WGS) entry which is preliminary data.</text>
</comment>
<dbReference type="EMBL" id="BARV01020097">
    <property type="protein sequence ID" value="GAI23536.1"/>
    <property type="molecule type" value="Genomic_DNA"/>
</dbReference>
<feature type="non-terminal residue" evidence="1">
    <location>
        <position position="1"/>
    </location>
</feature>
<gene>
    <name evidence="1" type="ORF">S06H3_33640</name>
</gene>
<protein>
    <submittedName>
        <fullName evidence="1">Uncharacterized protein</fullName>
    </submittedName>
</protein>
<sequence length="90" mass="10316">RSPDDKYGWWSLSEGEYLIEYNEKIRDSIPQEDIIFLQPALRLVRSGSYHPTLIINNQGNITTTLFVGKMGLKIKENARISKLLIISGNH</sequence>
<name>X1MZX0_9ZZZZ</name>
<proteinExistence type="predicted"/>
<reference evidence="1" key="1">
    <citation type="journal article" date="2014" name="Front. Microbiol.">
        <title>High frequency of phylogenetically diverse reductive dehalogenase-homologous genes in deep subseafloor sedimentary metagenomes.</title>
        <authorList>
            <person name="Kawai M."/>
            <person name="Futagami T."/>
            <person name="Toyoda A."/>
            <person name="Takaki Y."/>
            <person name="Nishi S."/>
            <person name="Hori S."/>
            <person name="Arai W."/>
            <person name="Tsubouchi T."/>
            <person name="Morono Y."/>
            <person name="Uchiyama I."/>
            <person name="Ito T."/>
            <person name="Fujiyama A."/>
            <person name="Inagaki F."/>
            <person name="Takami H."/>
        </authorList>
    </citation>
    <scope>NUCLEOTIDE SEQUENCE</scope>
    <source>
        <strain evidence="1">Expedition CK06-06</strain>
    </source>
</reference>
<accession>X1MZX0</accession>